<gene>
    <name evidence="2" type="ORF">AACH06_28820</name>
</gene>
<dbReference type="SMART" id="SM00331">
    <property type="entry name" value="PP2C_SIG"/>
    <property type="match status" value="1"/>
</dbReference>
<name>A0ABU9BXY3_9BURK</name>
<accession>A0ABU9BXY3</accession>
<dbReference type="CDD" id="cd00143">
    <property type="entry name" value="PP2Cc"/>
    <property type="match status" value="1"/>
</dbReference>
<dbReference type="Proteomes" id="UP001371218">
    <property type="component" value="Unassembled WGS sequence"/>
</dbReference>
<sequence>MTRVLLEAATRAVPRISLASVSQIGRRRANEDDLRCGQVESGWYAVLADGAGGHRDGAVASARAVQALEARSISRMGDWSPQTLDNAMHTANAEVLVGQDGRAICDRMLTTLVVLWVDTVRQQALWSHVGDSRLYRLRHRRVDFVTRDDSVVQDMLDAGLLTAAQAERHPHKNQLVAALGLDGLLEPHTVRQPQPIQDGDAFLLCSDGWWDSLTPRQICDSLTLAGSPQHWLQLMQDDIRACSMPYQDNFSAVALWVGDPHQEPHQESHRGA</sequence>
<reference evidence="2 3" key="1">
    <citation type="submission" date="2024-04" db="EMBL/GenBank/DDBJ databases">
        <title>Novel species of the genus Ideonella isolated from streams.</title>
        <authorList>
            <person name="Lu H."/>
        </authorList>
    </citation>
    <scope>NUCLEOTIDE SEQUENCE [LARGE SCALE GENOMIC DNA]</scope>
    <source>
        <strain evidence="2 3">DXS29W</strain>
    </source>
</reference>
<protein>
    <submittedName>
        <fullName evidence="2">Protein phosphatase 2C domain-containing protein</fullName>
    </submittedName>
</protein>
<evidence type="ECO:0000313" key="3">
    <source>
        <dbReference type="Proteomes" id="UP001371218"/>
    </source>
</evidence>
<dbReference type="RefSeq" id="WP_341429274.1">
    <property type="nucleotide sequence ID" value="NZ_JBBUTG010000037.1"/>
</dbReference>
<dbReference type="Pfam" id="PF13672">
    <property type="entry name" value="PP2C_2"/>
    <property type="match status" value="1"/>
</dbReference>
<dbReference type="PROSITE" id="PS51746">
    <property type="entry name" value="PPM_2"/>
    <property type="match status" value="1"/>
</dbReference>
<dbReference type="InterPro" id="IPR001932">
    <property type="entry name" value="PPM-type_phosphatase-like_dom"/>
</dbReference>
<organism evidence="2 3">
    <name type="scientific">Ideonella lacteola</name>
    <dbReference type="NCBI Taxonomy" id="2984193"/>
    <lineage>
        <taxon>Bacteria</taxon>
        <taxon>Pseudomonadati</taxon>
        <taxon>Pseudomonadota</taxon>
        <taxon>Betaproteobacteria</taxon>
        <taxon>Burkholderiales</taxon>
        <taxon>Sphaerotilaceae</taxon>
        <taxon>Ideonella</taxon>
    </lineage>
</organism>
<feature type="domain" description="PPM-type phosphatase" evidence="1">
    <location>
        <begin position="15"/>
        <end position="257"/>
    </location>
</feature>
<dbReference type="Gene3D" id="3.60.40.10">
    <property type="entry name" value="PPM-type phosphatase domain"/>
    <property type="match status" value="1"/>
</dbReference>
<proteinExistence type="predicted"/>
<keyword evidence="3" id="KW-1185">Reference proteome</keyword>
<dbReference type="SMART" id="SM00332">
    <property type="entry name" value="PP2Cc"/>
    <property type="match status" value="1"/>
</dbReference>
<evidence type="ECO:0000313" key="2">
    <source>
        <dbReference type="EMBL" id="MEK8034840.1"/>
    </source>
</evidence>
<dbReference type="EMBL" id="JBBUTG010000037">
    <property type="protein sequence ID" value="MEK8034840.1"/>
    <property type="molecule type" value="Genomic_DNA"/>
</dbReference>
<dbReference type="InterPro" id="IPR036457">
    <property type="entry name" value="PPM-type-like_dom_sf"/>
</dbReference>
<evidence type="ECO:0000259" key="1">
    <source>
        <dbReference type="PROSITE" id="PS51746"/>
    </source>
</evidence>
<comment type="caution">
    <text evidence="2">The sequence shown here is derived from an EMBL/GenBank/DDBJ whole genome shotgun (WGS) entry which is preliminary data.</text>
</comment>
<dbReference type="SUPFAM" id="SSF81606">
    <property type="entry name" value="PP2C-like"/>
    <property type="match status" value="1"/>
</dbReference>